<dbReference type="PROSITE" id="PS50011">
    <property type="entry name" value="PROTEIN_KINASE_DOM"/>
    <property type="match status" value="1"/>
</dbReference>
<keyword evidence="15" id="KW-0325">Glycoprotein</keyword>
<evidence type="ECO:0000256" key="6">
    <source>
        <dbReference type="ARBA" id="ARBA00022692"/>
    </source>
</evidence>
<dbReference type="Pfam" id="PF13855">
    <property type="entry name" value="LRR_8"/>
    <property type="match status" value="2"/>
</dbReference>
<evidence type="ECO:0000256" key="7">
    <source>
        <dbReference type="ARBA" id="ARBA00022729"/>
    </source>
</evidence>
<dbReference type="InterPro" id="IPR017441">
    <property type="entry name" value="Protein_kinase_ATP_BS"/>
</dbReference>
<keyword evidence="13 17" id="KW-0472">Membrane</keyword>
<dbReference type="Pfam" id="PF08263">
    <property type="entry name" value="LRRNT_2"/>
    <property type="match status" value="1"/>
</dbReference>
<evidence type="ECO:0000256" key="12">
    <source>
        <dbReference type="ARBA" id="ARBA00022989"/>
    </source>
</evidence>
<proteinExistence type="inferred from homology"/>
<dbReference type="PROSITE" id="PS00107">
    <property type="entry name" value="PROTEIN_KINASE_ATP"/>
    <property type="match status" value="1"/>
</dbReference>
<reference evidence="20" key="1">
    <citation type="journal article" date="2022" name="Int. J. Mol. Sci.">
        <title>Draft Genome of Tanacetum Coccineum: Genomic Comparison of Closely Related Tanacetum-Family Plants.</title>
        <authorList>
            <person name="Yamashiro T."/>
            <person name="Shiraishi A."/>
            <person name="Nakayama K."/>
            <person name="Satake H."/>
        </authorList>
    </citation>
    <scope>NUCLEOTIDE SEQUENCE</scope>
</reference>
<accession>A0ABQ5IY55</accession>
<dbReference type="InterPro" id="IPR003591">
    <property type="entry name" value="Leu-rich_rpt_typical-subtyp"/>
</dbReference>
<feature type="chain" id="PRO_5045833195" evidence="18">
    <location>
        <begin position="23"/>
        <end position="1016"/>
    </location>
</feature>
<dbReference type="Pfam" id="PF00560">
    <property type="entry name" value="LRR_1"/>
    <property type="match status" value="3"/>
</dbReference>
<evidence type="ECO:0000256" key="13">
    <source>
        <dbReference type="ARBA" id="ARBA00023136"/>
    </source>
</evidence>
<dbReference type="InterPro" id="IPR013210">
    <property type="entry name" value="LRR_N_plant-typ"/>
</dbReference>
<keyword evidence="10" id="KW-0418">Kinase</keyword>
<evidence type="ECO:0000256" key="4">
    <source>
        <dbReference type="ARBA" id="ARBA00022614"/>
    </source>
</evidence>
<evidence type="ECO:0000256" key="16">
    <source>
        <dbReference type="PROSITE-ProRule" id="PRU10141"/>
    </source>
</evidence>
<keyword evidence="7 18" id="KW-0732">Signal</keyword>
<evidence type="ECO:0000256" key="15">
    <source>
        <dbReference type="ARBA" id="ARBA00023180"/>
    </source>
</evidence>
<evidence type="ECO:0000313" key="21">
    <source>
        <dbReference type="Proteomes" id="UP001151760"/>
    </source>
</evidence>
<dbReference type="InterPro" id="IPR055414">
    <property type="entry name" value="LRR_R13L4/SHOC2-like"/>
</dbReference>
<dbReference type="EMBL" id="BQNB010021323">
    <property type="protein sequence ID" value="GJU05172.1"/>
    <property type="molecule type" value="Genomic_DNA"/>
</dbReference>
<dbReference type="InterPro" id="IPR000719">
    <property type="entry name" value="Prot_kinase_dom"/>
</dbReference>
<dbReference type="PANTHER" id="PTHR27000:SF777">
    <property type="entry name" value="PROTEIN KINASE DOMAIN-CONTAINING PROTEIN"/>
    <property type="match status" value="1"/>
</dbReference>
<organism evidence="20 21">
    <name type="scientific">Tanacetum coccineum</name>
    <dbReference type="NCBI Taxonomy" id="301880"/>
    <lineage>
        <taxon>Eukaryota</taxon>
        <taxon>Viridiplantae</taxon>
        <taxon>Streptophyta</taxon>
        <taxon>Embryophyta</taxon>
        <taxon>Tracheophyta</taxon>
        <taxon>Spermatophyta</taxon>
        <taxon>Magnoliopsida</taxon>
        <taxon>eudicotyledons</taxon>
        <taxon>Gunneridae</taxon>
        <taxon>Pentapetalae</taxon>
        <taxon>asterids</taxon>
        <taxon>campanulids</taxon>
        <taxon>Asterales</taxon>
        <taxon>Asteraceae</taxon>
        <taxon>Asteroideae</taxon>
        <taxon>Anthemideae</taxon>
        <taxon>Anthemidinae</taxon>
        <taxon>Tanacetum</taxon>
    </lineage>
</organism>
<dbReference type="InterPro" id="IPR032675">
    <property type="entry name" value="LRR_dom_sf"/>
</dbReference>
<dbReference type="Pfam" id="PF23598">
    <property type="entry name" value="LRR_14"/>
    <property type="match status" value="1"/>
</dbReference>
<evidence type="ECO:0000256" key="18">
    <source>
        <dbReference type="SAM" id="SignalP"/>
    </source>
</evidence>
<feature type="signal peptide" evidence="18">
    <location>
        <begin position="1"/>
        <end position="22"/>
    </location>
</feature>
<keyword evidence="14" id="KW-0675">Receptor</keyword>
<keyword evidence="11 16" id="KW-0067">ATP-binding</keyword>
<dbReference type="SMART" id="SM00220">
    <property type="entry name" value="S_TKc"/>
    <property type="match status" value="1"/>
</dbReference>
<keyword evidence="12 17" id="KW-1133">Transmembrane helix</keyword>
<dbReference type="Gene3D" id="3.30.200.20">
    <property type="entry name" value="Phosphorylase Kinase, domain 1"/>
    <property type="match status" value="1"/>
</dbReference>
<evidence type="ECO:0000256" key="14">
    <source>
        <dbReference type="ARBA" id="ARBA00023170"/>
    </source>
</evidence>
<name>A0ABQ5IY55_9ASTR</name>
<dbReference type="PRINTS" id="PR00019">
    <property type="entry name" value="LEURICHRPT"/>
</dbReference>
<keyword evidence="8" id="KW-0677">Repeat</keyword>
<evidence type="ECO:0000256" key="2">
    <source>
        <dbReference type="ARBA" id="ARBA00004479"/>
    </source>
</evidence>
<gene>
    <name evidence="20" type="ORF">Tco_1121602</name>
</gene>
<dbReference type="InterPro" id="IPR011009">
    <property type="entry name" value="Kinase-like_dom_sf"/>
</dbReference>
<evidence type="ECO:0000313" key="20">
    <source>
        <dbReference type="EMBL" id="GJU05172.1"/>
    </source>
</evidence>
<dbReference type="InterPro" id="IPR001611">
    <property type="entry name" value="Leu-rich_rpt"/>
</dbReference>
<dbReference type="PROSITE" id="PS00108">
    <property type="entry name" value="PROTEIN_KINASE_ST"/>
    <property type="match status" value="1"/>
</dbReference>
<dbReference type="InterPro" id="IPR008271">
    <property type="entry name" value="Ser/Thr_kinase_AS"/>
</dbReference>
<evidence type="ECO:0000256" key="10">
    <source>
        <dbReference type="ARBA" id="ARBA00022777"/>
    </source>
</evidence>
<dbReference type="Gene3D" id="1.10.510.10">
    <property type="entry name" value="Transferase(Phosphotransferase) domain 1"/>
    <property type="match status" value="1"/>
</dbReference>
<evidence type="ECO:0000256" key="5">
    <source>
        <dbReference type="ARBA" id="ARBA00022679"/>
    </source>
</evidence>
<dbReference type="SUPFAM" id="SSF56112">
    <property type="entry name" value="Protein kinase-like (PK-like)"/>
    <property type="match status" value="1"/>
</dbReference>
<reference evidence="20" key="2">
    <citation type="submission" date="2022-01" db="EMBL/GenBank/DDBJ databases">
        <authorList>
            <person name="Yamashiro T."/>
            <person name="Shiraishi A."/>
            <person name="Satake H."/>
            <person name="Nakayama K."/>
        </authorList>
    </citation>
    <scope>NUCLEOTIDE SEQUENCE</scope>
</reference>
<evidence type="ECO:0000256" key="1">
    <source>
        <dbReference type="ARBA" id="ARBA00004162"/>
    </source>
</evidence>
<keyword evidence="4" id="KW-0433">Leucine-rich repeat</keyword>
<keyword evidence="9 16" id="KW-0547">Nucleotide-binding</keyword>
<dbReference type="CDD" id="cd14066">
    <property type="entry name" value="STKc_IRAK"/>
    <property type="match status" value="1"/>
</dbReference>
<feature type="binding site" evidence="16">
    <location>
        <position position="731"/>
    </location>
    <ligand>
        <name>ATP</name>
        <dbReference type="ChEBI" id="CHEBI:30616"/>
    </ligand>
</feature>
<evidence type="ECO:0000256" key="11">
    <source>
        <dbReference type="ARBA" id="ARBA00022840"/>
    </source>
</evidence>
<comment type="similarity">
    <text evidence="3">Belongs to the protein kinase superfamily. Ser/Thr protein kinase family.</text>
</comment>
<dbReference type="Gene3D" id="3.80.10.10">
    <property type="entry name" value="Ribonuclease Inhibitor"/>
    <property type="match status" value="4"/>
</dbReference>
<dbReference type="Proteomes" id="UP001151760">
    <property type="component" value="Unassembled WGS sequence"/>
</dbReference>
<sequence>MAYFSLFLNAFSILLLWHATLATASLSSNHSDQLELMAIKSSITHDPQRVLDTWNTSIHFCKWQGVTCGRRHPRVTILDLGTTGIVGSLSPDIGNLSFLRVIRLENNNIKGVIPSQVGNLFRLRMLNLMNNSFEGGIPASLSNCTRLLALGLARNKLVGKLPQQLSSLVNLVKITLHANGFTGGIPSFLGNLTSLEVISAANNYLGGSIPQALGQLYNLQQIGFANNQLYGLIPPSLYNLTSLTVFSFTDNQISGDLPKDIGLKLPNLEIFEIPGNNFRGTIPFSFSNCSNMTELHLGENFLTGKVKINFSQMPNLRLLGLYSNRLGSSEPDEMNFIDSMINCSNLDSLLVHDNELRGVLPSSVGNLSQLTTLSIAKNFIYGTLPSSVGSLVKLERLSMLNNLFTGMIPNELGSLQSLRLLYLSYNNFTGKIPDFIGNLSFLSALSLEGNGLEGIIPPNLGNCTGLVSLDLSENNLTGPIPVELFLLSSLTRLSLAQNNLVGTLPQEIGKLKSLTTLDLSQNDLVGAIPGSIGSCTGLEYLYMNANSFHGLIPPTMGDLRGIRMLDLSSNNFTGQIPKILEQLNLSSLNLSFNNFDGEVPTIGVFKNASVICVDGNSRLCGGLPELRLPKCDILARSKKGSRTSRVILVVIPLCSFLLLAFAFSLLFYWKRRKTQTQTTEASHAQPFSRVSYGSILKATNEFSQQNLIGTGTFSAVYKGVLESLGEMAAIKVLKLENQGALKSFMAECEALRNIRHRNLVKIITACSSIDFQGNDFKALIYEFMPNGNLESWLHPRSEQDIEIQEAPQRLLDLRQRLKIATDVAHAIHYLHQDCEVPIIHCDLKPSNILLDNDMVAHIGDFGLAKFLPLKPHESSSIGLRGTIGYAAPEYGLGSEMTKEGDIYSFGILLLEMMTGKRPTDQMFQEGLNLHSYVQMAFPDHVMEIVEPSLLSAYEEAANRNYRRRVDDTNRRERLEDGMISLARIGLTCSKESPKDRMEISSIVHELHNINGVFDFN</sequence>
<keyword evidence="6 17" id="KW-0812">Transmembrane</keyword>
<keyword evidence="21" id="KW-1185">Reference proteome</keyword>
<dbReference type="SUPFAM" id="SSF52058">
    <property type="entry name" value="L domain-like"/>
    <property type="match status" value="2"/>
</dbReference>
<comment type="caution">
    <text evidence="20">The sequence shown here is derived from an EMBL/GenBank/DDBJ whole genome shotgun (WGS) entry which is preliminary data.</text>
</comment>
<feature type="transmembrane region" description="Helical" evidence="17">
    <location>
        <begin position="646"/>
        <end position="669"/>
    </location>
</feature>
<evidence type="ECO:0000256" key="3">
    <source>
        <dbReference type="ARBA" id="ARBA00008684"/>
    </source>
</evidence>
<evidence type="ECO:0000256" key="9">
    <source>
        <dbReference type="ARBA" id="ARBA00022741"/>
    </source>
</evidence>
<evidence type="ECO:0000259" key="19">
    <source>
        <dbReference type="PROSITE" id="PS50011"/>
    </source>
</evidence>
<dbReference type="SMART" id="SM00369">
    <property type="entry name" value="LRR_TYP"/>
    <property type="match status" value="8"/>
</dbReference>
<dbReference type="PANTHER" id="PTHR27000">
    <property type="entry name" value="LEUCINE-RICH REPEAT RECEPTOR-LIKE PROTEIN KINASE FAMILY PROTEIN-RELATED"/>
    <property type="match status" value="1"/>
</dbReference>
<evidence type="ECO:0000256" key="17">
    <source>
        <dbReference type="SAM" id="Phobius"/>
    </source>
</evidence>
<keyword evidence="5" id="KW-0808">Transferase</keyword>
<feature type="domain" description="Protein kinase" evidence="19">
    <location>
        <begin position="702"/>
        <end position="1010"/>
    </location>
</feature>
<comment type="subcellular location">
    <subcellularLocation>
        <location evidence="1">Cell membrane</location>
        <topology evidence="1">Single-pass membrane protein</topology>
    </subcellularLocation>
    <subcellularLocation>
        <location evidence="2">Membrane</location>
        <topology evidence="2">Single-pass type I membrane protein</topology>
    </subcellularLocation>
</comment>
<protein>
    <submittedName>
        <fullName evidence="20">Probable LRR receptor-like serine/threonine-protein kinase</fullName>
    </submittedName>
</protein>
<evidence type="ECO:0000256" key="8">
    <source>
        <dbReference type="ARBA" id="ARBA00022737"/>
    </source>
</evidence>
<dbReference type="Pfam" id="PF00069">
    <property type="entry name" value="Pkinase"/>
    <property type="match status" value="1"/>
</dbReference>